<feature type="transmembrane region" description="Helical" evidence="8">
    <location>
        <begin position="195"/>
        <end position="216"/>
    </location>
</feature>
<organism evidence="9 10">
    <name type="scientific">Xanthomonas euvesicatoria</name>
    <dbReference type="NCBI Taxonomy" id="456327"/>
    <lineage>
        <taxon>Bacteria</taxon>
        <taxon>Pseudomonadati</taxon>
        <taxon>Pseudomonadota</taxon>
        <taxon>Gammaproteobacteria</taxon>
        <taxon>Lysobacterales</taxon>
        <taxon>Lysobacteraceae</taxon>
        <taxon>Xanthomonas</taxon>
    </lineage>
</organism>
<keyword evidence="5 8" id="KW-0812">Transmembrane</keyword>
<feature type="transmembrane region" description="Helical" evidence="8">
    <location>
        <begin position="259"/>
        <end position="279"/>
    </location>
</feature>
<dbReference type="PANTHER" id="PTHR36838:SF1">
    <property type="entry name" value="SLR1864 PROTEIN"/>
    <property type="match status" value="1"/>
</dbReference>
<proteinExistence type="inferred from homology"/>
<evidence type="ECO:0000256" key="1">
    <source>
        <dbReference type="ARBA" id="ARBA00004651"/>
    </source>
</evidence>
<evidence type="ECO:0000256" key="2">
    <source>
        <dbReference type="ARBA" id="ARBA00010145"/>
    </source>
</evidence>
<protein>
    <recommendedName>
        <fullName evidence="11">AEC family transporter</fullName>
    </recommendedName>
</protein>
<dbReference type="PANTHER" id="PTHR36838">
    <property type="entry name" value="AUXIN EFFLUX CARRIER FAMILY PROTEIN"/>
    <property type="match status" value="1"/>
</dbReference>
<dbReference type="Proteomes" id="UP000576603">
    <property type="component" value="Unassembled WGS sequence"/>
</dbReference>
<dbReference type="GO" id="GO:0055085">
    <property type="term" value="P:transmembrane transport"/>
    <property type="evidence" value="ECO:0007669"/>
    <property type="project" value="InterPro"/>
</dbReference>
<accession>A0AAW3U7N0</accession>
<feature type="transmembrane region" description="Helical" evidence="8">
    <location>
        <begin position="41"/>
        <end position="59"/>
    </location>
</feature>
<evidence type="ECO:0000256" key="8">
    <source>
        <dbReference type="SAM" id="Phobius"/>
    </source>
</evidence>
<comment type="similarity">
    <text evidence="2">Belongs to the auxin efflux carrier (TC 2.A.69) family.</text>
</comment>
<dbReference type="InterPro" id="IPR038770">
    <property type="entry name" value="Na+/solute_symporter_sf"/>
</dbReference>
<evidence type="ECO:0000256" key="4">
    <source>
        <dbReference type="ARBA" id="ARBA00022475"/>
    </source>
</evidence>
<reference evidence="9 10" key="1">
    <citation type="submission" date="2020-08" db="EMBL/GenBank/DDBJ databases">
        <title>Studying the diversity of plant-associated saprophytic bacteria and their role in host health and plant-pathogen interactions.</title>
        <authorList>
            <person name="Potnis N."/>
        </authorList>
    </citation>
    <scope>NUCLEOTIDE SEQUENCE [LARGE SCALE GENOMIC DNA]</scope>
    <source>
        <strain evidence="9 10">CFBP 7922</strain>
    </source>
</reference>
<dbReference type="Gene3D" id="1.20.1530.20">
    <property type="match status" value="1"/>
</dbReference>
<feature type="transmembrane region" description="Helical" evidence="8">
    <location>
        <begin position="228"/>
        <end position="247"/>
    </location>
</feature>
<feature type="transmembrane region" description="Helical" evidence="8">
    <location>
        <begin position="316"/>
        <end position="338"/>
    </location>
</feature>
<evidence type="ECO:0000256" key="6">
    <source>
        <dbReference type="ARBA" id="ARBA00022989"/>
    </source>
</evidence>
<evidence type="ECO:0008006" key="11">
    <source>
        <dbReference type="Google" id="ProtNLM"/>
    </source>
</evidence>
<evidence type="ECO:0000313" key="10">
    <source>
        <dbReference type="Proteomes" id="UP000576603"/>
    </source>
</evidence>
<dbReference type="InterPro" id="IPR004776">
    <property type="entry name" value="Mem_transp_PIN-like"/>
</dbReference>
<evidence type="ECO:0000313" key="9">
    <source>
        <dbReference type="EMBL" id="MBB4725025.1"/>
    </source>
</evidence>
<keyword evidence="3" id="KW-0813">Transport</keyword>
<feature type="transmembrane region" description="Helical" evidence="8">
    <location>
        <begin position="162"/>
        <end position="183"/>
    </location>
</feature>
<keyword evidence="7 8" id="KW-0472">Membrane</keyword>
<keyword evidence="4" id="KW-1003">Cell membrane</keyword>
<dbReference type="GO" id="GO:0005886">
    <property type="term" value="C:plasma membrane"/>
    <property type="evidence" value="ECO:0007669"/>
    <property type="project" value="UniProtKB-SubCell"/>
</dbReference>
<comment type="subcellular location">
    <subcellularLocation>
        <location evidence="1">Cell membrane</location>
        <topology evidence="1">Multi-pass membrane protein</topology>
    </subcellularLocation>
</comment>
<keyword evidence="6 8" id="KW-1133">Transmembrane helix</keyword>
<name>A0AAW3U7N0_XANEU</name>
<gene>
    <name evidence="9" type="ORF">FHY32_003416</name>
</gene>
<evidence type="ECO:0000256" key="7">
    <source>
        <dbReference type="ARBA" id="ARBA00023136"/>
    </source>
</evidence>
<dbReference type="AlphaFoldDB" id="A0AAW3U7N0"/>
<dbReference type="Pfam" id="PF03547">
    <property type="entry name" value="Mem_trans"/>
    <property type="match status" value="1"/>
</dbReference>
<sequence>MTGARTACTLHPSQANASTDARTARYAILCIAFQRTRPRMAVDAFALILAMLGLGLLFARLRVLPDNSADVLNRIVLYICLPASVLTYVPRLHLDASLGGVIATPWLLTAIIVPLLWGCSRLLRLGRAEYAALLMCVVFTNSSFIGFPMVRALIGDHALPYAVVYDQFGTFVLLSTFGLYVLARYSGDTPPTARMIAMRVLQFPPLWALLFALTLMPEQPPAWIGSGLKNLADAMLPLVMLSVGFSLQLRLPADELKPLAVGLVFKLLLMPVLALPLSWGLGLHGQMLQTNVLESAMPTMITAAALAISHRLAPRLAAAMVGYSILLSLLTLPAWAWLLARLVA</sequence>
<feature type="transmembrane region" description="Helical" evidence="8">
    <location>
        <begin position="96"/>
        <end position="118"/>
    </location>
</feature>
<evidence type="ECO:0000256" key="3">
    <source>
        <dbReference type="ARBA" id="ARBA00022448"/>
    </source>
</evidence>
<evidence type="ECO:0000256" key="5">
    <source>
        <dbReference type="ARBA" id="ARBA00022692"/>
    </source>
</evidence>
<dbReference type="EMBL" id="JACHNL010000008">
    <property type="protein sequence ID" value="MBB4725025.1"/>
    <property type="molecule type" value="Genomic_DNA"/>
</dbReference>
<feature type="transmembrane region" description="Helical" evidence="8">
    <location>
        <begin position="130"/>
        <end position="150"/>
    </location>
</feature>
<comment type="caution">
    <text evidence="9">The sequence shown here is derived from an EMBL/GenBank/DDBJ whole genome shotgun (WGS) entry which is preliminary data.</text>
</comment>